<keyword evidence="5" id="KW-0249">Electron transport</keyword>
<accession>A0A6V8M1M9</accession>
<sequence>MKKIYPNKEVCIGCHLCEVACVTAHSKTKDTILAHNVEKAQEGLAPRRNVAQDGPICVALSCRHCEEPMCVAACISGALTKNPETGRCEYNEEQCVGCWSCLMACPFGSIRRHPFKEKIVKCDMCAGRDTPACVEACPNAGLVFEDRGKD</sequence>
<evidence type="ECO:0000256" key="2">
    <source>
        <dbReference type="ARBA" id="ARBA00022485"/>
    </source>
</evidence>
<dbReference type="Pfam" id="PF13247">
    <property type="entry name" value="Fer4_11"/>
    <property type="match status" value="1"/>
</dbReference>
<keyword evidence="1" id="KW-0813">Transport</keyword>
<evidence type="ECO:0000256" key="6">
    <source>
        <dbReference type="ARBA" id="ARBA00023004"/>
    </source>
</evidence>
<keyword evidence="2" id="KW-0004">4Fe-4S</keyword>
<protein>
    <submittedName>
        <fullName evidence="9">Iron-sulfur protein</fullName>
    </submittedName>
</protein>
<evidence type="ECO:0000259" key="8">
    <source>
        <dbReference type="PROSITE" id="PS51379"/>
    </source>
</evidence>
<organism evidence="9 10">
    <name type="scientific">Fundidesulfovibrio magnetotacticus</name>
    <dbReference type="NCBI Taxonomy" id="2730080"/>
    <lineage>
        <taxon>Bacteria</taxon>
        <taxon>Pseudomonadati</taxon>
        <taxon>Thermodesulfobacteriota</taxon>
        <taxon>Desulfovibrionia</taxon>
        <taxon>Desulfovibrionales</taxon>
        <taxon>Desulfovibrionaceae</taxon>
        <taxon>Fundidesulfovibrio</taxon>
    </lineage>
</organism>
<keyword evidence="3" id="KW-0479">Metal-binding</keyword>
<reference evidence="9 10" key="1">
    <citation type="submission" date="2020-04" db="EMBL/GenBank/DDBJ databases">
        <authorList>
            <consortium name="Desulfovibrio sp. FSS-1 genome sequencing consortium"/>
            <person name="Shimoshige H."/>
            <person name="Kobayashi H."/>
            <person name="Maekawa T."/>
        </authorList>
    </citation>
    <scope>NUCLEOTIDE SEQUENCE [LARGE SCALE GENOMIC DNA]</scope>
    <source>
        <strain evidence="9 10">SIID29052-01</strain>
    </source>
</reference>
<evidence type="ECO:0000256" key="5">
    <source>
        <dbReference type="ARBA" id="ARBA00022982"/>
    </source>
</evidence>
<evidence type="ECO:0000256" key="3">
    <source>
        <dbReference type="ARBA" id="ARBA00022723"/>
    </source>
</evidence>
<evidence type="ECO:0000313" key="9">
    <source>
        <dbReference type="EMBL" id="GFK94355.1"/>
    </source>
</evidence>
<feature type="domain" description="4Fe-4S ferredoxin-type" evidence="8">
    <location>
        <begin position="86"/>
        <end position="115"/>
    </location>
</feature>
<dbReference type="GO" id="GO:0046872">
    <property type="term" value="F:metal ion binding"/>
    <property type="evidence" value="ECO:0007669"/>
    <property type="project" value="UniProtKB-KW"/>
</dbReference>
<reference evidence="9 10" key="2">
    <citation type="submission" date="2020-05" db="EMBL/GenBank/DDBJ databases">
        <title>Draft genome sequence of Desulfovibrio sp. strainFSS-1.</title>
        <authorList>
            <person name="Shimoshige H."/>
            <person name="Kobayashi H."/>
            <person name="Maekawa T."/>
        </authorList>
    </citation>
    <scope>NUCLEOTIDE SEQUENCE [LARGE SCALE GENOMIC DNA]</scope>
    <source>
        <strain evidence="9 10">SIID29052-01</strain>
    </source>
</reference>
<dbReference type="AlphaFoldDB" id="A0A6V8M1M9"/>
<dbReference type="Proteomes" id="UP000494245">
    <property type="component" value="Unassembled WGS sequence"/>
</dbReference>
<comment type="caution">
    <text evidence="9">The sequence shown here is derived from an EMBL/GenBank/DDBJ whole genome shotgun (WGS) entry which is preliminary data.</text>
</comment>
<dbReference type="Gene3D" id="3.30.70.20">
    <property type="match status" value="2"/>
</dbReference>
<feature type="domain" description="4Fe-4S ferredoxin-type" evidence="8">
    <location>
        <begin position="2"/>
        <end position="31"/>
    </location>
</feature>
<keyword evidence="4" id="KW-0677">Repeat</keyword>
<dbReference type="InterPro" id="IPR017896">
    <property type="entry name" value="4Fe4S_Fe-S-bd"/>
</dbReference>
<keyword evidence="10" id="KW-1185">Reference proteome</keyword>
<dbReference type="GO" id="GO:0051539">
    <property type="term" value="F:4 iron, 4 sulfur cluster binding"/>
    <property type="evidence" value="ECO:0007669"/>
    <property type="project" value="UniProtKB-KW"/>
</dbReference>
<dbReference type="SUPFAM" id="SSF54862">
    <property type="entry name" value="4Fe-4S ferredoxins"/>
    <property type="match status" value="1"/>
</dbReference>
<dbReference type="EMBL" id="BLTE01000009">
    <property type="protein sequence ID" value="GFK94355.1"/>
    <property type="molecule type" value="Genomic_DNA"/>
</dbReference>
<gene>
    <name evidence="9" type="primary">cooF_1</name>
    <name evidence="9" type="ORF">NNJEOMEG_02199</name>
</gene>
<evidence type="ECO:0000256" key="7">
    <source>
        <dbReference type="ARBA" id="ARBA00023014"/>
    </source>
</evidence>
<dbReference type="InterPro" id="IPR050954">
    <property type="entry name" value="ET_IronSulfur_Cluster-Binding"/>
</dbReference>
<proteinExistence type="predicted"/>
<evidence type="ECO:0000313" key="10">
    <source>
        <dbReference type="Proteomes" id="UP000494245"/>
    </source>
</evidence>
<dbReference type="InterPro" id="IPR017900">
    <property type="entry name" value="4Fe4S_Fe_S_CS"/>
</dbReference>
<dbReference type="PROSITE" id="PS51379">
    <property type="entry name" value="4FE4S_FER_2"/>
    <property type="match status" value="2"/>
</dbReference>
<dbReference type="RefSeq" id="WP_173084347.1">
    <property type="nucleotide sequence ID" value="NZ_BLTE01000009.1"/>
</dbReference>
<evidence type="ECO:0000256" key="4">
    <source>
        <dbReference type="ARBA" id="ARBA00022737"/>
    </source>
</evidence>
<dbReference type="PROSITE" id="PS00198">
    <property type="entry name" value="4FE4S_FER_1"/>
    <property type="match status" value="1"/>
</dbReference>
<keyword evidence="6" id="KW-0408">Iron</keyword>
<keyword evidence="7" id="KW-0411">Iron-sulfur</keyword>
<dbReference type="PANTHER" id="PTHR43177:SF5">
    <property type="entry name" value="ANAEROBIC DIMETHYL SULFOXIDE REDUCTASE CHAIN B-RELATED"/>
    <property type="match status" value="1"/>
</dbReference>
<dbReference type="PANTHER" id="PTHR43177">
    <property type="entry name" value="PROTEIN NRFC"/>
    <property type="match status" value="1"/>
</dbReference>
<dbReference type="CDD" id="cd10563">
    <property type="entry name" value="CooF_like"/>
    <property type="match status" value="1"/>
</dbReference>
<name>A0A6V8M1M9_9BACT</name>
<evidence type="ECO:0000256" key="1">
    <source>
        <dbReference type="ARBA" id="ARBA00022448"/>
    </source>
</evidence>